<dbReference type="InterPro" id="IPR003776">
    <property type="entry name" value="YcaO-like_dom"/>
</dbReference>
<organism evidence="2 3">
    <name type="scientific">Vibrio ostreicida</name>
    <dbReference type="NCBI Taxonomy" id="526588"/>
    <lineage>
        <taxon>Bacteria</taxon>
        <taxon>Pseudomonadati</taxon>
        <taxon>Pseudomonadota</taxon>
        <taxon>Gammaproteobacteria</taxon>
        <taxon>Vibrionales</taxon>
        <taxon>Vibrionaceae</taxon>
        <taxon>Vibrio</taxon>
    </lineage>
</organism>
<protein>
    <submittedName>
        <fullName evidence="2">YcaO-like family protein</fullName>
    </submittedName>
</protein>
<dbReference type="Pfam" id="PF02624">
    <property type="entry name" value="YcaO"/>
    <property type="match status" value="1"/>
</dbReference>
<evidence type="ECO:0000313" key="3">
    <source>
        <dbReference type="Proteomes" id="UP001238540"/>
    </source>
</evidence>
<evidence type="ECO:0000259" key="1">
    <source>
        <dbReference type="PROSITE" id="PS51664"/>
    </source>
</evidence>
<comment type="caution">
    <text evidence="2">The sequence shown here is derived from an EMBL/GenBank/DDBJ whole genome shotgun (WGS) entry which is preliminary data.</text>
</comment>
<feature type="domain" description="YcaO" evidence="1">
    <location>
        <begin position="54"/>
        <end position="395"/>
    </location>
</feature>
<gene>
    <name evidence="2" type="ORF">QWZ16_19175</name>
</gene>
<keyword evidence="3" id="KW-1185">Reference proteome</keyword>
<sequence length="395" mass="45450">MHLTEIEREISHLEAVANIKHWFSHHDVSNALSPPDMTIKPRLDPAEAVEDVLTLFAGKGSWAEADVYFEVFKHLLLEAQFISSDSTILPLRSWIKSAELHPDCLFSQILQEYDDGPLQYWRYKSLYTFDTFLIPEVLVNPFHSPPLIKTEAFDFLENYNSHCGWAAGSTFREALLHGANQIIEQHYISQMYKQYIDFSEYSGEFYMIDLPDETKSNYFDSVVNVESLDVVMCETTFGSYFCFCSVQSPLSPMTFRASSVSYDKRHAVNKALSRLEKKLAHFDGNALSQDLKALNLLTKHERLRPIITLARMDRLPTLNFTDLAYSSSASESATFNSFDRHFYKLRNGLESHGYDLLFNTAFQHGDLWLVSTYIPGLERFNQIDKGKWVVPLGQR</sequence>
<proteinExistence type="predicted"/>
<dbReference type="EMBL" id="JAUFQC010000027">
    <property type="protein sequence ID" value="MDN3611726.1"/>
    <property type="molecule type" value="Genomic_DNA"/>
</dbReference>
<evidence type="ECO:0000313" key="2">
    <source>
        <dbReference type="EMBL" id="MDN3611726.1"/>
    </source>
</evidence>
<dbReference type="PROSITE" id="PS51664">
    <property type="entry name" value="YCAO"/>
    <property type="match status" value="1"/>
</dbReference>
<name>A0ABT8BX43_9VIBR</name>
<dbReference type="RefSeq" id="WP_170883009.1">
    <property type="nucleotide sequence ID" value="NZ_JABEYA020000008.1"/>
</dbReference>
<dbReference type="Proteomes" id="UP001238540">
    <property type="component" value="Unassembled WGS sequence"/>
</dbReference>
<accession>A0ABT8BX43</accession>
<reference evidence="3" key="1">
    <citation type="journal article" date="2019" name="Int. J. Syst. Evol. Microbiol.">
        <title>The Global Catalogue of Microorganisms (GCM) 10K type strain sequencing project: providing services to taxonomists for standard genome sequencing and annotation.</title>
        <authorList>
            <consortium name="The Broad Institute Genomics Platform"/>
            <consortium name="The Broad Institute Genome Sequencing Center for Infectious Disease"/>
            <person name="Wu L."/>
            <person name="Ma J."/>
        </authorList>
    </citation>
    <scope>NUCLEOTIDE SEQUENCE [LARGE SCALE GENOMIC DNA]</scope>
    <source>
        <strain evidence="3">CECT 7398</strain>
    </source>
</reference>